<evidence type="ECO:0000313" key="3">
    <source>
        <dbReference type="EMBL" id="MDW4571603.1"/>
    </source>
</evidence>
<keyword evidence="4" id="KW-1185">Reference proteome</keyword>
<comment type="caution">
    <text evidence="3">The sequence shown here is derived from an EMBL/GenBank/DDBJ whole genome shotgun (WGS) entry which is preliminary data.</text>
</comment>
<dbReference type="InterPro" id="IPR023365">
    <property type="entry name" value="Sortase_dom-sf"/>
</dbReference>
<sequence length="183" mass="18473">MTAPTPSGASSAPPPAPTPAVQVPVSPATPAAPVDAVAPVRVRIDAIGADLPVTGVGVEPSGQMELPVDPAVAGWYRFGPDAASTAGHIMLAAHVDAPGYPIGPLARLRDIPAGAPVTLEAADGTARAYAVESVTFYEKTALPTAELFARDGAPALVIITCGGPFDPTTGHYRDNVVAIARPR</sequence>
<dbReference type="Proteomes" id="UP001283109">
    <property type="component" value="Unassembled WGS sequence"/>
</dbReference>
<feature type="region of interest" description="Disordered" evidence="2">
    <location>
        <begin position="1"/>
        <end position="24"/>
    </location>
</feature>
<gene>
    <name evidence="3" type="ORF">R8Z58_02305</name>
</gene>
<keyword evidence="1" id="KW-0378">Hydrolase</keyword>
<dbReference type="InterPro" id="IPR042001">
    <property type="entry name" value="Sortase_F"/>
</dbReference>
<dbReference type="CDD" id="cd05829">
    <property type="entry name" value="Sortase_F"/>
    <property type="match status" value="1"/>
</dbReference>
<reference evidence="3 4" key="1">
    <citation type="submission" date="2023-11" db="EMBL/GenBank/DDBJ databases">
        <title>Draft genome sequence of Microbacterium arthrosphaerae JCM 30492.</title>
        <authorList>
            <person name="Zhang G."/>
            <person name="Ding Y."/>
        </authorList>
    </citation>
    <scope>NUCLEOTIDE SEQUENCE [LARGE SCALE GENOMIC DNA]</scope>
    <source>
        <strain evidence="3 4">JCM 30492</strain>
    </source>
</reference>
<evidence type="ECO:0000256" key="1">
    <source>
        <dbReference type="ARBA" id="ARBA00022801"/>
    </source>
</evidence>
<organism evidence="3 4">
    <name type="scientific">Microbacterium arthrosphaerae</name>
    <dbReference type="NCBI Taxonomy" id="792652"/>
    <lineage>
        <taxon>Bacteria</taxon>
        <taxon>Bacillati</taxon>
        <taxon>Actinomycetota</taxon>
        <taxon>Actinomycetes</taxon>
        <taxon>Micrococcales</taxon>
        <taxon>Microbacteriaceae</taxon>
        <taxon>Microbacterium</taxon>
    </lineage>
</organism>
<dbReference type="InterPro" id="IPR005754">
    <property type="entry name" value="Sortase"/>
</dbReference>
<proteinExistence type="predicted"/>
<feature type="compositionally biased region" description="Low complexity" evidence="2">
    <location>
        <begin position="1"/>
        <end position="11"/>
    </location>
</feature>
<dbReference type="Gene3D" id="2.40.260.10">
    <property type="entry name" value="Sortase"/>
    <property type="match status" value="1"/>
</dbReference>
<accession>A0ABU4GX07</accession>
<evidence type="ECO:0000256" key="2">
    <source>
        <dbReference type="SAM" id="MobiDB-lite"/>
    </source>
</evidence>
<dbReference type="RefSeq" id="WP_318352135.1">
    <property type="nucleotide sequence ID" value="NZ_JAWQEV010000001.1"/>
</dbReference>
<protein>
    <submittedName>
        <fullName evidence="3">Class F sortase</fullName>
    </submittedName>
</protein>
<dbReference type="Pfam" id="PF04203">
    <property type="entry name" value="Sortase"/>
    <property type="match status" value="1"/>
</dbReference>
<dbReference type="EMBL" id="JAWQEV010000001">
    <property type="protein sequence ID" value="MDW4571603.1"/>
    <property type="molecule type" value="Genomic_DNA"/>
</dbReference>
<name>A0ABU4GX07_9MICO</name>
<dbReference type="SUPFAM" id="SSF63817">
    <property type="entry name" value="Sortase"/>
    <property type="match status" value="1"/>
</dbReference>
<evidence type="ECO:0000313" key="4">
    <source>
        <dbReference type="Proteomes" id="UP001283109"/>
    </source>
</evidence>